<reference evidence="3" key="1">
    <citation type="submission" date="2020-09" db="EMBL/GenBank/DDBJ databases">
        <title>Genome-Enabled Discovery of Anthraquinone Biosynthesis in Senna tora.</title>
        <authorList>
            <person name="Kang S.-H."/>
            <person name="Pandey R.P."/>
            <person name="Lee C.-M."/>
            <person name="Sim J.-S."/>
            <person name="Jeong J.-T."/>
            <person name="Choi B.-S."/>
            <person name="Jung M."/>
            <person name="Ginzburg D."/>
            <person name="Zhao K."/>
            <person name="Won S.Y."/>
            <person name="Oh T.-J."/>
            <person name="Yu Y."/>
            <person name="Kim N.-H."/>
            <person name="Lee O.R."/>
            <person name="Lee T.-H."/>
            <person name="Bashyal P."/>
            <person name="Kim T.-S."/>
            <person name="Lee W.-H."/>
            <person name="Kawkins C."/>
            <person name="Kim C.-K."/>
            <person name="Kim J.S."/>
            <person name="Ahn B.O."/>
            <person name="Rhee S.Y."/>
            <person name="Sohng J.K."/>
        </authorList>
    </citation>
    <scope>NUCLEOTIDE SEQUENCE</scope>
    <source>
        <tissue evidence="3">Leaf</tissue>
    </source>
</reference>
<dbReference type="EMBL" id="JAAIUW010000005">
    <property type="protein sequence ID" value="KAF7829580.1"/>
    <property type="molecule type" value="Genomic_DNA"/>
</dbReference>
<feature type="region of interest" description="Disordered" evidence="2">
    <location>
        <begin position="127"/>
        <end position="262"/>
    </location>
</feature>
<keyword evidence="1" id="KW-0472">Membrane</keyword>
<keyword evidence="1" id="KW-1133">Transmembrane helix</keyword>
<dbReference type="Proteomes" id="UP000634136">
    <property type="component" value="Unassembled WGS sequence"/>
</dbReference>
<comment type="caution">
    <text evidence="3">The sequence shown here is derived from an EMBL/GenBank/DDBJ whole genome shotgun (WGS) entry which is preliminary data.</text>
</comment>
<protein>
    <recommendedName>
        <fullName evidence="1">HVA22-like protein</fullName>
    </recommendedName>
</protein>
<keyword evidence="1" id="KW-0812">Transmembrane</keyword>
<dbReference type="PANTHER" id="PTHR12300">
    <property type="entry name" value="HVA22-LIKE PROTEINS"/>
    <property type="match status" value="1"/>
</dbReference>
<evidence type="ECO:0000313" key="4">
    <source>
        <dbReference type="Proteomes" id="UP000634136"/>
    </source>
</evidence>
<proteinExistence type="inferred from homology"/>
<dbReference type="Pfam" id="PF03134">
    <property type="entry name" value="TB2_DP1_HVA22"/>
    <property type="match status" value="1"/>
</dbReference>
<sequence length="262" mass="28955">MLIQPMNATKQLKRINQKLNYFSSGASIGILQITVCAKINLVIRVPMYSEAKLVFFIYLWYPKTKGTTYVYDSFFRPYVAKHETEIDRNLLELRTRAGDMAVLYWQRAASYGQTRMYDIFQYVAAQSTPSPSPAKQRQAVKVRQPPPATAIEAQVEGPPSPASSTSSSQQQKEVAEELGSTQMPKAASPVRGSSILRSNSVPETTSKSAPTEAKPLQPDATPALSSSSENENGNPPPKDTVMEDSIRVTHGRLRKTRSAGNR</sequence>
<name>A0A834WN53_9FABA</name>
<feature type="compositionally biased region" description="Basic residues" evidence="2">
    <location>
        <begin position="249"/>
        <end position="262"/>
    </location>
</feature>
<evidence type="ECO:0000313" key="3">
    <source>
        <dbReference type="EMBL" id="KAF7829580.1"/>
    </source>
</evidence>
<comment type="similarity">
    <text evidence="1">Belongs to the DP1 family.</text>
</comment>
<evidence type="ECO:0000256" key="2">
    <source>
        <dbReference type="SAM" id="MobiDB-lite"/>
    </source>
</evidence>
<gene>
    <name evidence="3" type="ORF">G2W53_011913</name>
</gene>
<feature type="transmembrane region" description="Helical" evidence="1">
    <location>
        <begin position="21"/>
        <end position="43"/>
    </location>
</feature>
<dbReference type="AlphaFoldDB" id="A0A834WN53"/>
<feature type="compositionally biased region" description="Low complexity" evidence="2">
    <location>
        <begin position="162"/>
        <end position="171"/>
    </location>
</feature>
<dbReference type="InterPro" id="IPR004345">
    <property type="entry name" value="TB2_DP1_HVA22"/>
</dbReference>
<comment type="subcellular location">
    <subcellularLocation>
        <location evidence="1">Membrane</location>
        <topology evidence="1">Multi-pass membrane protein</topology>
    </subcellularLocation>
</comment>
<comment type="caution">
    <text evidence="1">Lacks conserved residue(s) required for the propagation of feature annotation.</text>
</comment>
<keyword evidence="4" id="KW-1185">Reference proteome</keyword>
<organism evidence="3 4">
    <name type="scientific">Senna tora</name>
    <dbReference type="NCBI Taxonomy" id="362788"/>
    <lineage>
        <taxon>Eukaryota</taxon>
        <taxon>Viridiplantae</taxon>
        <taxon>Streptophyta</taxon>
        <taxon>Embryophyta</taxon>
        <taxon>Tracheophyta</taxon>
        <taxon>Spermatophyta</taxon>
        <taxon>Magnoliopsida</taxon>
        <taxon>eudicotyledons</taxon>
        <taxon>Gunneridae</taxon>
        <taxon>Pentapetalae</taxon>
        <taxon>rosids</taxon>
        <taxon>fabids</taxon>
        <taxon>Fabales</taxon>
        <taxon>Fabaceae</taxon>
        <taxon>Caesalpinioideae</taxon>
        <taxon>Cassia clade</taxon>
        <taxon>Senna</taxon>
    </lineage>
</organism>
<dbReference type="PANTHER" id="PTHR12300:SF117">
    <property type="entry name" value="LP05237P-RELATED"/>
    <property type="match status" value="1"/>
</dbReference>
<dbReference type="GO" id="GO:0016020">
    <property type="term" value="C:membrane"/>
    <property type="evidence" value="ECO:0007669"/>
    <property type="project" value="UniProtKB-SubCell"/>
</dbReference>
<evidence type="ECO:0000256" key="1">
    <source>
        <dbReference type="RuleBase" id="RU362006"/>
    </source>
</evidence>
<feature type="compositionally biased region" description="Polar residues" evidence="2">
    <location>
        <begin position="195"/>
        <end position="209"/>
    </location>
</feature>
<accession>A0A834WN53</accession>
<dbReference type="OrthoDB" id="434647at2759"/>